<evidence type="ECO:0000313" key="4">
    <source>
        <dbReference type="Proteomes" id="UP000639274"/>
    </source>
</evidence>
<dbReference type="Pfam" id="PF13229">
    <property type="entry name" value="Beta_helix"/>
    <property type="match status" value="1"/>
</dbReference>
<keyword evidence="4" id="KW-1185">Reference proteome</keyword>
<dbReference type="RefSeq" id="WP_200610319.1">
    <property type="nucleotide sequence ID" value="NZ_CP071518.1"/>
</dbReference>
<organism evidence="3 4">
    <name type="scientific">Agrilutibacter solisilvae</name>
    <dbReference type="NCBI Taxonomy" id="2763317"/>
    <lineage>
        <taxon>Bacteria</taxon>
        <taxon>Pseudomonadati</taxon>
        <taxon>Pseudomonadota</taxon>
        <taxon>Gammaproteobacteria</taxon>
        <taxon>Lysobacterales</taxon>
        <taxon>Lysobacteraceae</taxon>
        <taxon>Agrilutibacter</taxon>
    </lineage>
</organism>
<name>A0A975ATZ7_9GAMM</name>
<dbReference type="Proteomes" id="UP000639274">
    <property type="component" value="Chromosome"/>
</dbReference>
<feature type="chain" id="PRO_5037363050" evidence="1">
    <location>
        <begin position="26"/>
        <end position="289"/>
    </location>
</feature>
<dbReference type="KEGG" id="lsf:I8J32_007645"/>
<dbReference type="Gene3D" id="2.160.20.10">
    <property type="entry name" value="Single-stranded right-handed beta-helix, Pectin lyase-like"/>
    <property type="match status" value="1"/>
</dbReference>
<feature type="domain" description="Right handed beta helix" evidence="2">
    <location>
        <begin position="64"/>
        <end position="216"/>
    </location>
</feature>
<feature type="signal peptide" evidence="1">
    <location>
        <begin position="1"/>
        <end position="25"/>
    </location>
</feature>
<dbReference type="InterPro" id="IPR006626">
    <property type="entry name" value="PbH1"/>
</dbReference>
<dbReference type="SUPFAM" id="SSF51126">
    <property type="entry name" value="Pectin lyase-like"/>
    <property type="match status" value="1"/>
</dbReference>
<dbReference type="InterPro" id="IPR012334">
    <property type="entry name" value="Pectin_lyas_fold"/>
</dbReference>
<dbReference type="InterPro" id="IPR011050">
    <property type="entry name" value="Pectin_lyase_fold/virulence"/>
</dbReference>
<sequence length="289" mass="29590">MINTRHATTLLALACLALAAPTAGAAESYDNCAGFIDSVPTTVSSQGVWCLRKDLSTAMTSGVAINITANNVTIDCNDFKLGGLGGGAGTNMRGIEAQGKLNTTVRRCNIRGFRDGISFIGGGGHLFEDNRLEANTYSGISLALVDESIVRRNIVRDTGGSTSLLASAVGISTWGTVDILDNAVSGVEPTPGTEGEASAYGIVVHDSTGASVRGNRVRGLVHAGAGVSYGIHSRDAWRVSFVDNQLVGAGTGVGISCEEGTGRARDNVIDGFADPLVACTDAGGNTLEP</sequence>
<accession>A0A975ATZ7</accession>
<dbReference type="AlphaFoldDB" id="A0A975ATZ7"/>
<proteinExistence type="predicted"/>
<gene>
    <name evidence="3" type="ORF">I8J32_007645</name>
</gene>
<reference evidence="3 4" key="1">
    <citation type="submission" date="2021-03" db="EMBL/GenBank/DDBJ databases">
        <title>Lysobacter sp. nov. isolated from soil of gangwondo yeongwol, south Korea.</title>
        <authorList>
            <person name="Kim K.R."/>
            <person name="Kim K.H."/>
            <person name="Jeon C.O."/>
        </authorList>
    </citation>
    <scope>NUCLEOTIDE SEQUENCE [LARGE SCALE GENOMIC DNA]</scope>
    <source>
        <strain evidence="3 4">R19</strain>
    </source>
</reference>
<dbReference type="InterPro" id="IPR039448">
    <property type="entry name" value="Beta_helix"/>
</dbReference>
<evidence type="ECO:0000313" key="3">
    <source>
        <dbReference type="EMBL" id="QSX79704.1"/>
    </source>
</evidence>
<evidence type="ECO:0000259" key="2">
    <source>
        <dbReference type="Pfam" id="PF13229"/>
    </source>
</evidence>
<evidence type="ECO:0000256" key="1">
    <source>
        <dbReference type="SAM" id="SignalP"/>
    </source>
</evidence>
<protein>
    <submittedName>
        <fullName evidence="3">Right-handed parallel beta-helix repeat-containing protein</fullName>
    </submittedName>
</protein>
<dbReference type="SMART" id="SM00710">
    <property type="entry name" value="PbH1"/>
    <property type="match status" value="6"/>
</dbReference>
<dbReference type="EMBL" id="CP071518">
    <property type="protein sequence ID" value="QSX79704.1"/>
    <property type="molecule type" value="Genomic_DNA"/>
</dbReference>
<keyword evidence="1" id="KW-0732">Signal</keyword>